<reference evidence="4 5" key="1">
    <citation type="submission" date="2018-02" db="EMBL/GenBank/DDBJ databases">
        <title>The genomes of Aspergillus section Nigri reveals drivers in fungal speciation.</title>
        <authorList>
            <consortium name="DOE Joint Genome Institute"/>
            <person name="Vesth T.C."/>
            <person name="Nybo J."/>
            <person name="Theobald S."/>
            <person name="Brandl J."/>
            <person name="Frisvad J.C."/>
            <person name="Nielsen K.F."/>
            <person name="Lyhne E.K."/>
            <person name="Kogle M.E."/>
            <person name="Kuo A."/>
            <person name="Riley R."/>
            <person name="Clum A."/>
            <person name="Nolan M."/>
            <person name="Lipzen A."/>
            <person name="Salamov A."/>
            <person name="Henrissat B."/>
            <person name="Wiebenga A."/>
            <person name="De vries R.P."/>
            <person name="Grigoriev I.V."/>
            <person name="Mortensen U.H."/>
            <person name="Andersen M.R."/>
            <person name="Baker S.E."/>
        </authorList>
    </citation>
    <scope>NUCLEOTIDE SEQUENCE [LARGE SCALE GENOMIC DNA]</scope>
    <source>
        <strain evidence="4 5">CBS 101889</strain>
    </source>
</reference>
<evidence type="ECO:0000256" key="3">
    <source>
        <dbReference type="PIRSR" id="PIRSR000509-1"/>
    </source>
</evidence>
<evidence type="ECO:0000256" key="1">
    <source>
        <dbReference type="ARBA" id="ARBA00010209"/>
    </source>
</evidence>
<dbReference type="EMBL" id="KZ824272">
    <property type="protein sequence ID" value="RAL15194.1"/>
    <property type="molecule type" value="Genomic_DNA"/>
</dbReference>
<protein>
    <submittedName>
        <fullName evidence="4">Tryptophan dimethylallyltransferase FgaPT2</fullName>
    </submittedName>
</protein>
<dbReference type="GO" id="GO:0016765">
    <property type="term" value="F:transferase activity, transferring alkyl or aryl (other than methyl) groups"/>
    <property type="evidence" value="ECO:0007669"/>
    <property type="project" value="InterPro"/>
</dbReference>
<keyword evidence="2 4" id="KW-0808">Transferase</keyword>
<dbReference type="GO" id="GO:0009820">
    <property type="term" value="P:alkaloid metabolic process"/>
    <property type="evidence" value="ECO:0007669"/>
    <property type="project" value="InterPro"/>
</dbReference>
<feature type="binding site" evidence="3">
    <location>
        <position position="256"/>
    </location>
    <ligand>
        <name>dimethylallyl diphosphate</name>
        <dbReference type="ChEBI" id="CHEBI:57623"/>
    </ligand>
</feature>
<dbReference type="CDD" id="cd13929">
    <property type="entry name" value="PT-DMATS_CymD"/>
    <property type="match status" value="1"/>
</dbReference>
<dbReference type="InterPro" id="IPR012148">
    <property type="entry name" value="ABBA_DMATS-like"/>
</dbReference>
<evidence type="ECO:0000256" key="2">
    <source>
        <dbReference type="ARBA" id="ARBA00022679"/>
    </source>
</evidence>
<feature type="binding site" evidence="3">
    <location>
        <position position="190"/>
    </location>
    <ligand>
        <name>L-tryptophan</name>
        <dbReference type="ChEBI" id="CHEBI:57912"/>
    </ligand>
</feature>
<dbReference type="STRING" id="1450537.A0A395IAL6"/>
<proteinExistence type="inferred from homology"/>
<dbReference type="PANTHER" id="PTHR40627">
    <property type="entry name" value="INDOLE PRENYLTRANSFERASE TDIB-RELATED"/>
    <property type="match status" value="1"/>
</dbReference>
<feature type="binding site" evidence="3">
    <location>
        <position position="410"/>
    </location>
    <ligand>
        <name>dimethylallyl diphosphate</name>
        <dbReference type="ChEBI" id="CHEBI:57623"/>
    </ligand>
</feature>
<feature type="binding site" evidence="3">
    <location>
        <position position="188"/>
    </location>
    <ligand>
        <name>dimethylallyl diphosphate</name>
        <dbReference type="ChEBI" id="CHEBI:57623"/>
    </ligand>
</feature>
<dbReference type="AlphaFoldDB" id="A0A395IAL6"/>
<name>A0A395IAL6_ASPHC</name>
<dbReference type="VEuPathDB" id="FungiDB:BO97DRAFT_385468"/>
<dbReference type="RefSeq" id="XP_025554348.1">
    <property type="nucleotide sequence ID" value="XM_025693478.1"/>
</dbReference>
<feature type="binding site" evidence="3">
    <location>
        <position position="243"/>
    </location>
    <ligand>
        <name>L-tryptophan</name>
        <dbReference type="ChEBI" id="CHEBI:57912"/>
    </ligand>
</feature>
<organism evidence="4 5">
    <name type="scientific">Aspergillus homomorphus (strain CBS 101889)</name>
    <dbReference type="NCBI Taxonomy" id="1450537"/>
    <lineage>
        <taxon>Eukaryota</taxon>
        <taxon>Fungi</taxon>
        <taxon>Dikarya</taxon>
        <taxon>Ascomycota</taxon>
        <taxon>Pezizomycotina</taxon>
        <taxon>Eurotiomycetes</taxon>
        <taxon>Eurotiomycetidae</taxon>
        <taxon>Eurotiales</taxon>
        <taxon>Aspergillaceae</taxon>
        <taxon>Aspergillus</taxon>
        <taxon>Aspergillus subgen. Circumdati</taxon>
    </lineage>
</organism>
<feature type="binding site" evidence="3">
    <location>
        <begin position="79"/>
        <end position="80"/>
    </location>
    <ligand>
        <name>L-tryptophan</name>
        <dbReference type="ChEBI" id="CHEBI:57912"/>
    </ligand>
</feature>
<dbReference type="OrthoDB" id="5392033at2759"/>
<feature type="binding site" evidence="3">
    <location>
        <position position="346"/>
    </location>
    <ligand>
        <name>dimethylallyl diphosphate</name>
        <dbReference type="ChEBI" id="CHEBI:57623"/>
    </ligand>
</feature>
<dbReference type="GeneID" id="37197767"/>
<dbReference type="SFLD" id="SFLDS00036">
    <property type="entry name" value="Aromatic_Prenyltransferase"/>
    <property type="match status" value="1"/>
</dbReference>
<sequence>MAANASYQQAYQVLSEIFDFPNDEQRSWWHSTAPMFAQLLQTADYEIHTQYRCLAMFKKHVIPFLGVYPTNDRDRWLSILTRYGTPFELSLNCSDSLVRYTYEPITAASGTTTDPFNTFAIWEALKPLMAIEPSLNLEWFTHFKRDLTLDAAESAWLQQHRELVDGQIQTQNKLALDLKGGRVVPKTYIYPALKETATGRSVQELMFSSMRSLAHRYPAISAPLDMLEAYVHSRGPHSTATPRLLSCDLIDPAKSRIKVYLLERMVSLDAMRELWTLGGRRDDAATHDGWAMIEELWELLDIPPGLRSYPEPFLPLGSIPPPGELLPSMANFTLHQNDPMPEPQVYFTVFGMNDMAIARALTTFFARHGWTRMAQRYEESLRASYPHALHEELNYIHAYISFSYRKGRPYLSVYLQTLETGDWAITRLEPDCTETKEAIPVSVNVGSSL</sequence>
<dbReference type="Proteomes" id="UP000248961">
    <property type="component" value="Unassembled WGS sequence"/>
</dbReference>
<accession>A0A395IAL6</accession>
<dbReference type="InterPro" id="IPR033964">
    <property type="entry name" value="ABBA"/>
</dbReference>
<feature type="binding site" evidence="3">
    <location>
        <position position="260"/>
    </location>
    <ligand>
        <name>dimethylallyl diphosphate</name>
        <dbReference type="ChEBI" id="CHEBI:57623"/>
    </ligand>
</feature>
<feature type="binding site" evidence="3">
    <location>
        <position position="344"/>
    </location>
    <ligand>
        <name>dimethylallyl diphosphate</name>
        <dbReference type="ChEBI" id="CHEBI:57623"/>
    </ligand>
</feature>
<feature type="binding site" evidence="3">
    <location>
        <position position="88"/>
    </location>
    <ligand>
        <name>L-tryptophan</name>
        <dbReference type="ChEBI" id="CHEBI:57912"/>
    </ligand>
</feature>
<dbReference type="PIRSF" id="PIRSF000509">
    <property type="entry name" value="Trp_DMAT"/>
    <property type="match status" value="1"/>
</dbReference>
<dbReference type="NCBIfam" id="TIGR03429">
    <property type="entry name" value="arom_pren_DMATS"/>
    <property type="match status" value="1"/>
</dbReference>
<comment type="similarity">
    <text evidence="1">Belongs to the tryptophan dimethylallyltransferase family.</text>
</comment>
<feature type="binding site" evidence="3">
    <location>
        <position position="258"/>
    </location>
    <ligand>
        <name>dimethylallyl diphosphate</name>
        <dbReference type="ChEBI" id="CHEBI:57623"/>
    </ligand>
</feature>
<dbReference type="SFLD" id="SFLDG01162">
    <property type="entry name" value="I"/>
    <property type="match status" value="1"/>
</dbReference>
<feature type="binding site" evidence="3">
    <location>
        <position position="186"/>
    </location>
    <ligand>
        <name>dimethylallyl diphosphate</name>
        <dbReference type="ChEBI" id="CHEBI:57623"/>
    </ligand>
</feature>
<feature type="binding site" evidence="3">
    <location>
        <position position="414"/>
    </location>
    <ligand>
        <name>dimethylallyl diphosphate</name>
        <dbReference type="ChEBI" id="CHEBI:57623"/>
    </ligand>
</feature>
<feature type="binding site" evidence="3">
    <location>
        <position position="99"/>
    </location>
    <ligand>
        <name>dimethylallyl diphosphate</name>
        <dbReference type="ChEBI" id="CHEBI:57623"/>
    </ligand>
</feature>
<dbReference type="PANTHER" id="PTHR40627:SF3">
    <property type="entry name" value="PRENYLTRANSFERASE ASQH2-RELATED"/>
    <property type="match status" value="1"/>
</dbReference>
<evidence type="ECO:0000313" key="5">
    <source>
        <dbReference type="Proteomes" id="UP000248961"/>
    </source>
</evidence>
<evidence type="ECO:0000313" key="4">
    <source>
        <dbReference type="EMBL" id="RAL15194.1"/>
    </source>
</evidence>
<dbReference type="Pfam" id="PF11991">
    <property type="entry name" value="Trp_DMAT"/>
    <property type="match status" value="1"/>
</dbReference>
<gene>
    <name evidence="4" type="ORF">BO97DRAFT_385468</name>
</gene>
<dbReference type="InterPro" id="IPR017795">
    <property type="entry name" value="ABBA_NscD-like"/>
</dbReference>
<keyword evidence="5" id="KW-1185">Reference proteome</keyword>